<dbReference type="EMBL" id="VCPD01000002">
    <property type="protein sequence ID" value="TMV08532.1"/>
    <property type="molecule type" value="Genomic_DNA"/>
</dbReference>
<accession>A0ABY2X0P9</accession>
<name>A0ABY2X0P9_9RHOB</name>
<evidence type="ECO:0000313" key="2">
    <source>
        <dbReference type="Proteomes" id="UP001193035"/>
    </source>
</evidence>
<dbReference type="Proteomes" id="UP001193035">
    <property type="component" value="Unassembled WGS sequence"/>
</dbReference>
<reference evidence="1 2" key="1">
    <citation type="submission" date="2019-05" db="EMBL/GenBank/DDBJ databases">
        <title>Ruegeria sp. nov., isolated from tidal flat.</title>
        <authorList>
            <person name="Kim W."/>
        </authorList>
    </citation>
    <scope>NUCLEOTIDE SEQUENCE [LARGE SCALE GENOMIC DNA]</scope>
    <source>
        <strain evidence="1 2">CAU 1488</strain>
    </source>
</reference>
<organism evidence="1 2">
    <name type="scientific">Ruegeria sediminis</name>
    <dbReference type="NCBI Taxonomy" id="2583820"/>
    <lineage>
        <taxon>Bacteria</taxon>
        <taxon>Pseudomonadati</taxon>
        <taxon>Pseudomonadota</taxon>
        <taxon>Alphaproteobacteria</taxon>
        <taxon>Rhodobacterales</taxon>
        <taxon>Roseobacteraceae</taxon>
        <taxon>Ruegeria</taxon>
    </lineage>
</organism>
<protein>
    <submittedName>
        <fullName evidence="1">Uncharacterized protein</fullName>
    </submittedName>
</protein>
<gene>
    <name evidence="1" type="ORF">FGK63_05235</name>
</gene>
<comment type="caution">
    <text evidence="1">The sequence shown here is derived from an EMBL/GenBank/DDBJ whole genome shotgun (WGS) entry which is preliminary data.</text>
</comment>
<keyword evidence="2" id="KW-1185">Reference proteome</keyword>
<proteinExistence type="predicted"/>
<dbReference type="RefSeq" id="WP_138840563.1">
    <property type="nucleotide sequence ID" value="NZ_VCPD01000002.1"/>
</dbReference>
<sequence>MTKTLYTRPAKTKATAVGEKNRLRWNRQLRKKVFHLIKAMDFMLAEETATSNARKYPWDDRPTWVTTRIRIDQLAILELLQKRHLETTGKEISRAEVLAALMAAGLEHVVKHEDFGGNRT</sequence>
<evidence type="ECO:0000313" key="1">
    <source>
        <dbReference type="EMBL" id="TMV08532.1"/>
    </source>
</evidence>